<dbReference type="EMBL" id="VSSQ01002523">
    <property type="protein sequence ID" value="MPM15928.1"/>
    <property type="molecule type" value="Genomic_DNA"/>
</dbReference>
<organism evidence="1">
    <name type="scientific">bioreactor metagenome</name>
    <dbReference type="NCBI Taxonomy" id="1076179"/>
    <lineage>
        <taxon>unclassified sequences</taxon>
        <taxon>metagenomes</taxon>
        <taxon>ecological metagenomes</taxon>
    </lineage>
</organism>
<accession>A0A644XJE0</accession>
<sequence>MSYLVKHIWSKHFKNWSITDCAIRDKNLIYFCLRERVDSEKASLMWDHDIKSKIFSLNISQAIGDKFGATDLSGFNKPLIGVCTKPLPRGLMVSQNNDGQVYLVGGGAPASEEFIDAGKIPATNRVKCINGYAYSVGSFHSIYKRTDTNSWVKFGEFPHVEASISQGFKDMDAFSESDMYAVGGDGDVWRFDGARWRQQGFPSNLQLATVTCAGDGRVYISGEGGSLWRGRESSWELIYKGGSSIMWNDVLWFESKLWLASDYQFRIWNGAQLISPTLDGTPEGETVPVFGHMDVRDGLLVVASPNVVMSFDGREWRTLVAPY</sequence>
<protein>
    <submittedName>
        <fullName evidence="1">Uncharacterized protein</fullName>
    </submittedName>
</protein>
<gene>
    <name evidence="1" type="ORF">SDC9_62302</name>
</gene>
<name>A0A644XJE0_9ZZZZ</name>
<evidence type="ECO:0000313" key="1">
    <source>
        <dbReference type="EMBL" id="MPM15928.1"/>
    </source>
</evidence>
<proteinExistence type="predicted"/>
<dbReference type="AlphaFoldDB" id="A0A644XJE0"/>
<reference evidence="1" key="1">
    <citation type="submission" date="2019-08" db="EMBL/GenBank/DDBJ databases">
        <authorList>
            <person name="Kucharzyk K."/>
            <person name="Murdoch R.W."/>
            <person name="Higgins S."/>
            <person name="Loffler F."/>
        </authorList>
    </citation>
    <scope>NUCLEOTIDE SEQUENCE</scope>
</reference>
<comment type="caution">
    <text evidence="1">The sequence shown here is derived from an EMBL/GenBank/DDBJ whole genome shotgun (WGS) entry which is preliminary data.</text>
</comment>